<organism evidence="2 3">
    <name type="scientific">Albula glossodonta</name>
    <name type="common">roundjaw bonefish</name>
    <dbReference type="NCBI Taxonomy" id="121402"/>
    <lineage>
        <taxon>Eukaryota</taxon>
        <taxon>Metazoa</taxon>
        <taxon>Chordata</taxon>
        <taxon>Craniata</taxon>
        <taxon>Vertebrata</taxon>
        <taxon>Euteleostomi</taxon>
        <taxon>Actinopterygii</taxon>
        <taxon>Neopterygii</taxon>
        <taxon>Teleostei</taxon>
        <taxon>Albuliformes</taxon>
        <taxon>Albulidae</taxon>
        <taxon>Albula</taxon>
    </lineage>
</organism>
<proteinExistence type="predicted"/>
<comment type="caution">
    <text evidence="2">The sequence shown here is derived from an EMBL/GenBank/DDBJ whole genome shotgun (WGS) entry which is preliminary data.</text>
</comment>
<keyword evidence="3" id="KW-1185">Reference proteome</keyword>
<name>A0A8T2NJ81_9TELE</name>
<feature type="compositionally biased region" description="Basic and acidic residues" evidence="1">
    <location>
        <begin position="53"/>
        <end position="62"/>
    </location>
</feature>
<evidence type="ECO:0000313" key="3">
    <source>
        <dbReference type="Proteomes" id="UP000824540"/>
    </source>
</evidence>
<dbReference type="Proteomes" id="UP000824540">
    <property type="component" value="Unassembled WGS sequence"/>
</dbReference>
<sequence length="108" mass="12560">MRVGSQCFYRQITRNAMQEAPPPSRFNRRVSVIHVPPVCAEAYNPDEEEEDTEPRVVHPKTDEQRCRLQEACRDILLFKTLDQVQPGHPPVTCHEHTHFHYTPVQQAS</sequence>
<protein>
    <submittedName>
        <fullName evidence="2">Uncharacterized protein</fullName>
    </submittedName>
</protein>
<accession>A0A8T2NJ81</accession>
<gene>
    <name evidence="2" type="ORF">JZ751_021746</name>
</gene>
<dbReference type="EMBL" id="JAFBMS010000044">
    <property type="protein sequence ID" value="KAG9340299.1"/>
    <property type="molecule type" value="Genomic_DNA"/>
</dbReference>
<dbReference type="InterPro" id="IPR014710">
    <property type="entry name" value="RmlC-like_jellyroll"/>
</dbReference>
<dbReference type="Gene3D" id="2.60.120.10">
    <property type="entry name" value="Jelly Rolls"/>
    <property type="match status" value="1"/>
</dbReference>
<feature type="region of interest" description="Disordered" evidence="1">
    <location>
        <begin position="43"/>
        <end position="62"/>
    </location>
</feature>
<evidence type="ECO:0000313" key="2">
    <source>
        <dbReference type="EMBL" id="KAG9340299.1"/>
    </source>
</evidence>
<reference evidence="2" key="1">
    <citation type="thesis" date="2021" institute="BYU ScholarsArchive" country="Provo, UT, USA">
        <title>Applications of and Algorithms for Genome Assembly and Genomic Analyses with an Emphasis on Marine Teleosts.</title>
        <authorList>
            <person name="Pickett B.D."/>
        </authorList>
    </citation>
    <scope>NUCLEOTIDE SEQUENCE</scope>
    <source>
        <strain evidence="2">HI-2016</strain>
    </source>
</reference>
<dbReference type="OrthoDB" id="417078at2759"/>
<dbReference type="AlphaFoldDB" id="A0A8T2NJ81"/>
<evidence type="ECO:0000256" key="1">
    <source>
        <dbReference type="SAM" id="MobiDB-lite"/>
    </source>
</evidence>